<dbReference type="GO" id="GO:0004518">
    <property type="term" value="F:nuclease activity"/>
    <property type="evidence" value="ECO:0007669"/>
    <property type="project" value="UniProtKB-KW"/>
</dbReference>
<evidence type="ECO:0000259" key="6">
    <source>
        <dbReference type="SMART" id="SM00732"/>
    </source>
</evidence>
<dbReference type="SUPFAM" id="SSF53098">
    <property type="entry name" value="Ribonuclease H-like"/>
    <property type="match status" value="1"/>
</dbReference>
<keyword evidence="3 5" id="KW-0540">Nuclease</keyword>
<dbReference type="InterPro" id="IPR037027">
    <property type="entry name" value="YqgF/RNaseH-like_dom_sf"/>
</dbReference>
<dbReference type="NCBIfam" id="TIGR00250">
    <property type="entry name" value="RNAse_H_YqgF"/>
    <property type="match status" value="1"/>
</dbReference>
<dbReference type="PANTHER" id="PTHR33317:SF4">
    <property type="entry name" value="POLYNUCLEOTIDYL TRANSFERASE, RIBONUCLEASE H-LIKE SUPERFAMILY PROTEIN"/>
    <property type="match status" value="1"/>
</dbReference>
<dbReference type="InterPro" id="IPR012337">
    <property type="entry name" value="RNaseH-like_sf"/>
</dbReference>
<gene>
    <name evidence="7" type="ORF">SCARUB_00569</name>
</gene>
<evidence type="ECO:0000256" key="3">
    <source>
        <dbReference type="ARBA" id="ARBA00022722"/>
    </source>
</evidence>
<name>A0A1E3XFD8_9BACT</name>
<evidence type="ECO:0000256" key="2">
    <source>
        <dbReference type="ARBA" id="ARBA00022517"/>
    </source>
</evidence>
<comment type="similarity">
    <text evidence="5">Belongs to the YqgF HJR family.</text>
</comment>
<dbReference type="Proteomes" id="UP000094056">
    <property type="component" value="Unassembled WGS sequence"/>
</dbReference>
<keyword evidence="1 5" id="KW-0963">Cytoplasm</keyword>
<dbReference type="CDD" id="cd16964">
    <property type="entry name" value="YqgF"/>
    <property type="match status" value="1"/>
</dbReference>
<accession>A0A1E3XFD8</accession>
<evidence type="ECO:0000256" key="1">
    <source>
        <dbReference type="ARBA" id="ARBA00022490"/>
    </source>
</evidence>
<evidence type="ECO:0000256" key="4">
    <source>
        <dbReference type="ARBA" id="ARBA00022801"/>
    </source>
</evidence>
<feature type="domain" description="YqgF/RNase H-like" evidence="6">
    <location>
        <begin position="1"/>
        <end position="101"/>
    </location>
</feature>
<dbReference type="Gene3D" id="3.30.420.140">
    <property type="entry name" value="YqgF/RNase H-like domain"/>
    <property type="match status" value="1"/>
</dbReference>
<keyword evidence="4 5" id="KW-0378">Hydrolase</keyword>
<dbReference type="PANTHER" id="PTHR33317">
    <property type="entry name" value="POLYNUCLEOTIDYL TRANSFERASE, RIBONUCLEASE H-LIKE SUPERFAMILY PROTEIN"/>
    <property type="match status" value="1"/>
</dbReference>
<dbReference type="GO" id="GO:0005829">
    <property type="term" value="C:cytosol"/>
    <property type="evidence" value="ECO:0007669"/>
    <property type="project" value="TreeGrafter"/>
</dbReference>
<dbReference type="SMART" id="SM00732">
    <property type="entry name" value="YqgFc"/>
    <property type="match status" value="1"/>
</dbReference>
<dbReference type="EMBL" id="MAYW01000009">
    <property type="protein sequence ID" value="ODS34310.1"/>
    <property type="molecule type" value="Genomic_DNA"/>
</dbReference>
<dbReference type="InterPro" id="IPR005227">
    <property type="entry name" value="YqgF"/>
</dbReference>
<comment type="caution">
    <text evidence="7">The sequence shown here is derived from an EMBL/GenBank/DDBJ whole genome shotgun (WGS) entry which is preliminary data.</text>
</comment>
<dbReference type="EC" id="3.1.-.-" evidence="5"/>
<dbReference type="GO" id="GO:0016788">
    <property type="term" value="F:hydrolase activity, acting on ester bonds"/>
    <property type="evidence" value="ECO:0007669"/>
    <property type="project" value="UniProtKB-UniRule"/>
</dbReference>
<dbReference type="HAMAP" id="MF_00651">
    <property type="entry name" value="Nuclease_YqgF"/>
    <property type="match status" value="1"/>
</dbReference>
<keyword evidence="2 5" id="KW-0690">Ribosome biogenesis</keyword>
<comment type="function">
    <text evidence="5">Could be a nuclease involved in processing of the 5'-end of pre-16S rRNA.</text>
</comment>
<organism evidence="7 8">
    <name type="scientific">Candidatus Scalindua rubra</name>
    <dbReference type="NCBI Taxonomy" id="1872076"/>
    <lineage>
        <taxon>Bacteria</taxon>
        <taxon>Pseudomonadati</taxon>
        <taxon>Planctomycetota</taxon>
        <taxon>Candidatus Brocadiia</taxon>
        <taxon>Candidatus Brocadiales</taxon>
        <taxon>Candidatus Scalinduaceae</taxon>
        <taxon>Candidatus Scalindua</taxon>
    </lineage>
</organism>
<dbReference type="GO" id="GO:0000967">
    <property type="term" value="P:rRNA 5'-end processing"/>
    <property type="evidence" value="ECO:0007669"/>
    <property type="project" value="UniProtKB-UniRule"/>
</dbReference>
<evidence type="ECO:0000313" key="8">
    <source>
        <dbReference type="Proteomes" id="UP000094056"/>
    </source>
</evidence>
<evidence type="ECO:0000256" key="5">
    <source>
        <dbReference type="HAMAP-Rule" id="MF_00651"/>
    </source>
</evidence>
<dbReference type="Pfam" id="PF03652">
    <property type="entry name" value="RuvX"/>
    <property type="match status" value="1"/>
</dbReference>
<proteinExistence type="inferred from homology"/>
<comment type="subcellular location">
    <subcellularLocation>
        <location evidence="5">Cytoplasm</location>
    </subcellularLocation>
</comment>
<dbReference type="AlphaFoldDB" id="A0A1E3XFD8"/>
<dbReference type="PATRIC" id="fig|1872076.5.peg.655"/>
<evidence type="ECO:0000313" key="7">
    <source>
        <dbReference type="EMBL" id="ODS34310.1"/>
    </source>
</evidence>
<sequence length="147" mass="16384">MRILGIDHGEKRIGLAISDPMGFIAHGLPTIERINGKDYLKELADIIEEKDIGKIVVGLPKNMNDTIGKKAEEVLGFVEILRSNFAIPVITVDERLTTVRAYKAMSETKMSRKKKQKKVDMISAQLILQCYLDKLAHSPPDGRAGVR</sequence>
<protein>
    <recommendedName>
        <fullName evidence="5">Putative pre-16S rRNA nuclease</fullName>
        <ecNumber evidence="5">3.1.-.-</ecNumber>
    </recommendedName>
</protein>
<dbReference type="InterPro" id="IPR006641">
    <property type="entry name" value="YqgF/RNaseH-like_dom"/>
</dbReference>
<reference evidence="7 8" key="1">
    <citation type="submission" date="2016-07" db="EMBL/GenBank/DDBJ databases">
        <title>Draft genome of Scalindua rubra, obtained from a brine-seawater interface in the Red Sea, sheds light on salt adaptation in anammox bacteria.</title>
        <authorList>
            <person name="Speth D.R."/>
            <person name="Lagkouvardos I."/>
            <person name="Wang Y."/>
            <person name="Qian P.-Y."/>
            <person name="Dutilh B.E."/>
            <person name="Jetten M.S."/>
        </authorList>
    </citation>
    <scope>NUCLEOTIDE SEQUENCE [LARGE SCALE GENOMIC DNA]</scope>
    <source>
        <strain evidence="7">BSI-1</strain>
    </source>
</reference>